<evidence type="ECO:0000313" key="2">
    <source>
        <dbReference type="Proteomes" id="UP000054498"/>
    </source>
</evidence>
<gene>
    <name evidence="1" type="ORF">MNEG_12989</name>
</gene>
<keyword evidence="2" id="KW-1185">Reference proteome</keyword>
<evidence type="ECO:0000313" key="1">
    <source>
        <dbReference type="EMBL" id="KIY94972.1"/>
    </source>
</evidence>
<dbReference type="Proteomes" id="UP000054498">
    <property type="component" value="Unassembled WGS sequence"/>
</dbReference>
<proteinExistence type="predicted"/>
<reference evidence="1 2" key="1">
    <citation type="journal article" date="2013" name="BMC Genomics">
        <title>Reconstruction of the lipid metabolism for the microalga Monoraphidium neglectum from its genome sequence reveals characteristics suitable for biofuel production.</title>
        <authorList>
            <person name="Bogen C."/>
            <person name="Al-Dilaimi A."/>
            <person name="Albersmeier A."/>
            <person name="Wichmann J."/>
            <person name="Grundmann M."/>
            <person name="Rupp O."/>
            <person name="Lauersen K.J."/>
            <person name="Blifernez-Klassen O."/>
            <person name="Kalinowski J."/>
            <person name="Goesmann A."/>
            <person name="Mussgnug J.H."/>
            <person name="Kruse O."/>
        </authorList>
    </citation>
    <scope>NUCLEOTIDE SEQUENCE [LARGE SCALE GENOMIC DNA]</scope>
    <source>
        <strain evidence="1 2">SAG 48.87</strain>
    </source>
</reference>
<dbReference type="AlphaFoldDB" id="A0A0D2J4W6"/>
<dbReference type="KEGG" id="mng:MNEG_12989"/>
<organism evidence="1 2">
    <name type="scientific">Monoraphidium neglectum</name>
    <dbReference type="NCBI Taxonomy" id="145388"/>
    <lineage>
        <taxon>Eukaryota</taxon>
        <taxon>Viridiplantae</taxon>
        <taxon>Chlorophyta</taxon>
        <taxon>core chlorophytes</taxon>
        <taxon>Chlorophyceae</taxon>
        <taxon>CS clade</taxon>
        <taxon>Sphaeropleales</taxon>
        <taxon>Selenastraceae</taxon>
        <taxon>Monoraphidium</taxon>
    </lineage>
</organism>
<dbReference type="EMBL" id="KK103776">
    <property type="protein sequence ID" value="KIY94972.1"/>
    <property type="molecule type" value="Genomic_DNA"/>
</dbReference>
<dbReference type="RefSeq" id="XP_013893992.1">
    <property type="nucleotide sequence ID" value="XM_014038538.1"/>
</dbReference>
<dbReference type="OrthoDB" id="2359822at2759"/>
<accession>A0A0D2J4W6</accession>
<name>A0A0D2J4W6_9CHLO</name>
<sequence>MAELITPEQPRIKFGLRRVGTHEVAEARASRELRALCELMLQMEAAGAAPVLNDGKVGGNCALDEDLALDMGPQASRPVGPEVQAAATGCRASASGTGDSHAAAILVSRSGKAPGAALAAEDFARVCAFDRAAWAADYQSPSEALRPSADTPLLWACLAPGAREAYGWTARPRVAFHGHALESGAGLLAARRRGIPVSERETLFSTREDLGELEALFKAHPYPQHRVYVRCAQHACGTTC</sequence>
<dbReference type="GeneID" id="25730406"/>
<protein>
    <submittedName>
        <fullName evidence="1">Uncharacterized protein</fullName>
    </submittedName>
</protein>